<evidence type="ECO:0000313" key="3">
    <source>
        <dbReference type="Proteomes" id="UP000050867"/>
    </source>
</evidence>
<dbReference type="Pfam" id="PF02589">
    <property type="entry name" value="LUD_dom"/>
    <property type="match status" value="1"/>
</dbReference>
<name>A0A0T6LR84_WENVI</name>
<comment type="caution">
    <text evidence="2">The sequence shown here is derived from an EMBL/GenBank/DDBJ whole genome shotgun (WGS) entry which is preliminary data.</text>
</comment>
<proteinExistence type="predicted"/>
<dbReference type="AlphaFoldDB" id="A0A0T6LR84"/>
<dbReference type="OrthoDB" id="9794187at2"/>
<evidence type="ECO:0000259" key="1">
    <source>
        <dbReference type="Pfam" id="PF02589"/>
    </source>
</evidence>
<dbReference type="PANTHER" id="PTHR43682">
    <property type="entry name" value="LACTATE UTILIZATION PROTEIN C"/>
    <property type="match status" value="1"/>
</dbReference>
<dbReference type="EMBL" id="LLZU01000025">
    <property type="protein sequence ID" value="KRV48300.1"/>
    <property type="molecule type" value="Genomic_DNA"/>
</dbReference>
<dbReference type="SUPFAM" id="SSF100950">
    <property type="entry name" value="NagB/RpiA/CoA transferase-like"/>
    <property type="match status" value="1"/>
</dbReference>
<protein>
    <submittedName>
        <fullName evidence="2">Lactate utilization protein C</fullName>
    </submittedName>
</protein>
<reference evidence="2 3" key="1">
    <citation type="submission" date="2015-10" db="EMBL/GenBank/DDBJ databases">
        <title>Draft genome sequence of pyrrolomycin-producing Streptomyces vitaminophilus.</title>
        <authorList>
            <person name="Graham D.E."/>
            <person name="Mahan K.M."/>
            <person name="Klingeman D.M."/>
            <person name="Hettich R.L."/>
            <person name="Parry R.J."/>
        </authorList>
    </citation>
    <scope>NUCLEOTIDE SEQUENCE [LARGE SCALE GENOMIC DNA]</scope>
    <source>
        <strain evidence="2 3">ATCC 31673</strain>
    </source>
</reference>
<dbReference type="STRING" id="76728.AQ490_25115"/>
<gene>
    <name evidence="2" type="ORF">AQ490_25115</name>
</gene>
<sequence>MSSRRTVLGRIRAALADVPRDETPDQVGVVRDYLRSHAGHDVVGLFVERVADYGATVVRCAPDEAAGAVAAALERHGARRVIVPEGFPAGLLPDGDWGWVRDDPPLGVTELDAAEGTLTTAAVAIAVTGTVVLDAGPGQGRRALTLVPDYHLCVVHADRIVPDVPDALGGLDPRRPLTFVSGPSATSDIELERVEGVHGPRTLDVIVVESRGAGA</sequence>
<accession>A0A0T6LR84</accession>
<dbReference type="InterPro" id="IPR024185">
    <property type="entry name" value="FTHF_cligase-like_sf"/>
</dbReference>
<dbReference type="PANTHER" id="PTHR43682:SF1">
    <property type="entry name" value="LACTATE UTILIZATION PROTEIN C"/>
    <property type="match status" value="1"/>
</dbReference>
<dbReference type="InterPro" id="IPR003741">
    <property type="entry name" value="LUD_dom"/>
</dbReference>
<dbReference type="RefSeq" id="WP_018382088.1">
    <property type="nucleotide sequence ID" value="NZ_LLZU01000025.1"/>
</dbReference>
<keyword evidence="3" id="KW-1185">Reference proteome</keyword>
<dbReference type="InterPro" id="IPR037171">
    <property type="entry name" value="NagB/RpiA_transferase-like"/>
</dbReference>
<evidence type="ECO:0000313" key="2">
    <source>
        <dbReference type="EMBL" id="KRV48300.1"/>
    </source>
</evidence>
<dbReference type="eggNOG" id="COG1556">
    <property type="taxonomic scope" value="Bacteria"/>
</dbReference>
<organism evidence="2 3">
    <name type="scientific">Wenjunlia vitaminophila</name>
    <name type="common">Streptomyces vitaminophilus</name>
    <dbReference type="NCBI Taxonomy" id="76728"/>
    <lineage>
        <taxon>Bacteria</taxon>
        <taxon>Bacillati</taxon>
        <taxon>Actinomycetota</taxon>
        <taxon>Actinomycetes</taxon>
        <taxon>Kitasatosporales</taxon>
        <taxon>Streptomycetaceae</taxon>
        <taxon>Wenjunlia</taxon>
    </lineage>
</organism>
<feature type="domain" description="LUD" evidence="1">
    <location>
        <begin position="113"/>
        <end position="208"/>
    </location>
</feature>
<dbReference type="Proteomes" id="UP000050867">
    <property type="component" value="Unassembled WGS sequence"/>
</dbReference>
<dbReference type="Gene3D" id="3.40.50.10420">
    <property type="entry name" value="NagB/RpiA/CoA transferase-like"/>
    <property type="match status" value="1"/>
</dbReference>